<keyword evidence="1" id="KW-0472">Membrane</keyword>
<protein>
    <submittedName>
        <fullName evidence="2">Uncharacterized protein</fullName>
    </submittedName>
</protein>
<dbReference type="RefSeq" id="WP_186957322.1">
    <property type="nucleotide sequence ID" value="NZ_JACOFX010000049.1"/>
</dbReference>
<dbReference type="Proteomes" id="UP000646911">
    <property type="component" value="Unassembled WGS sequence"/>
</dbReference>
<sequence length="100" mass="11609">MKMFKKILENTLVGMAWIQMTIAFVVSLWSVQGEYGMAAIAFVIMLFLLIDDCRKYGTKRIFSMQVYDSFGPNYYKYRAVTLVISFIVNIGAYIAWFFAK</sequence>
<reference evidence="2 3" key="1">
    <citation type="submission" date="2020-08" db="EMBL/GenBank/DDBJ databases">
        <title>Novel species isolated from subtropical streams in China.</title>
        <authorList>
            <person name="Lu H."/>
        </authorList>
    </citation>
    <scope>NUCLEOTIDE SEQUENCE [LARGE SCALE GENOMIC DNA]</scope>
    <source>
        <strain evidence="2 3">NL8W</strain>
    </source>
</reference>
<evidence type="ECO:0000313" key="2">
    <source>
        <dbReference type="EMBL" id="MBC3911620.1"/>
    </source>
</evidence>
<keyword evidence="1" id="KW-1133">Transmembrane helix</keyword>
<feature type="transmembrane region" description="Helical" evidence="1">
    <location>
        <begin position="12"/>
        <end position="29"/>
    </location>
</feature>
<evidence type="ECO:0000256" key="1">
    <source>
        <dbReference type="SAM" id="Phobius"/>
    </source>
</evidence>
<comment type="caution">
    <text evidence="2">The sequence shown here is derived from an EMBL/GenBank/DDBJ whole genome shotgun (WGS) entry which is preliminary data.</text>
</comment>
<feature type="transmembrane region" description="Helical" evidence="1">
    <location>
        <begin position="75"/>
        <end position="99"/>
    </location>
</feature>
<organism evidence="2 3">
    <name type="scientific">Undibacterium umbellatum</name>
    <dbReference type="NCBI Taxonomy" id="2762300"/>
    <lineage>
        <taxon>Bacteria</taxon>
        <taxon>Pseudomonadati</taxon>
        <taxon>Pseudomonadota</taxon>
        <taxon>Betaproteobacteria</taxon>
        <taxon>Burkholderiales</taxon>
        <taxon>Oxalobacteraceae</taxon>
        <taxon>Undibacterium</taxon>
    </lineage>
</organism>
<gene>
    <name evidence="2" type="ORF">H8L47_29060</name>
</gene>
<dbReference type="EMBL" id="JACOFX010000049">
    <property type="protein sequence ID" value="MBC3911620.1"/>
    <property type="molecule type" value="Genomic_DNA"/>
</dbReference>
<accession>A0ABR6ZJS3</accession>
<keyword evidence="1" id="KW-0812">Transmembrane</keyword>
<name>A0ABR6ZJS3_9BURK</name>
<evidence type="ECO:0000313" key="3">
    <source>
        <dbReference type="Proteomes" id="UP000646911"/>
    </source>
</evidence>
<feature type="transmembrane region" description="Helical" evidence="1">
    <location>
        <begin position="35"/>
        <end position="54"/>
    </location>
</feature>
<keyword evidence="3" id="KW-1185">Reference proteome</keyword>
<proteinExistence type="predicted"/>